<dbReference type="InterPro" id="IPR024079">
    <property type="entry name" value="MetalloPept_cat_dom_sf"/>
</dbReference>
<organism evidence="2 3">
    <name type="scientific">Caldimonas brevitalea</name>
    <dbReference type="NCBI Taxonomy" id="413882"/>
    <lineage>
        <taxon>Bacteria</taxon>
        <taxon>Pseudomonadati</taxon>
        <taxon>Pseudomonadota</taxon>
        <taxon>Betaproteobacteria</taxon>
        <taxon>Burkholderiales</taxon>
        <taxon>Sphaerotilaceae</taxon>
        <taxon>Caldimonas</taxon>
    </lineage>
</organism>
<name>A0A0G3C076_9BURK</name>
<dbReference type="KEGG" id="pbh:AAW51_5494"/>
<evidence type="ECO:0000313" key="3">
    <source>
        <dbReference type="Proteomes" id="UP000035352"/>
    </source>
</evidence>
<proteinExistence type="predicted"/>
<feature type="region of interest" description="Disordered" evidence="1">
    <location>
        <begin position="509"/>
        <end position="530"/>
    </location>
</feature>
<dbReference type="AlphaFoldDB" id="A0A0G3C076"/>
<accession>A0A0G3C076</accession>
<dbReference type="Gene3D" id="2.60.120.380">
    <property type="match status" value="1"/>
</dbReference>
<dbReference type="OrthoDB" id="220114at2"/>
<dbReference type="Proteomes" id="UP000035352">
    <property type="component" value="Chromosome"/>
</dbReference>
<dbReference type="Pfam" id="PF13582">
    <property type="entry name" value="Reprolysin_3"/>
    <property type="match status" value="1"/>
</dbReference>
<dbReference type="PATRIC" id="fig|413882.6.peg.5744"/>
<protein>
    <submittedName>
        <fullName evidence="2">Uncharacterized protein</fullName>
    </submittedName>
</protein>
<keyword evidence="3" id="KW-1185">Reference proteome</keyword>
<gene>
    <name evidence="2" type="ORF">AAW51_5494</name>
</gene>
<dbReference type="STRING" id="413882.AAW51_5494"/>
<dbReference type="Gene3D" id="3.40.390.10">
    <property type="entry name" value="Collagenase (Catalytic Domain)"/>
    <property type="match status" value="1"/>
</dbReference>
<dbReference type="SUPFAM" id="SSF55486">
    <property type="entry name" value="Metalloproteases ('zincins'), catalytic domain"/>
    <property type="match status" value="1"/>
</dbReference>
<evidence type="ECO:0000313" key="2">
    <source>
        <dbReference type="EMBL" id="AKJ32185.1"/>
    </source>
</evidence>
<evidence type="ECO:0000256" key="1">
    <source>
        <dbReference type="SAM" id="MobiDB-lite"/>
    </source>
</evidence>
<dbReference type="EMBL" id="CP011371">
    <property type="protein sequence ID" value="AKJ32185.1"/>
    <property type="molecule type" value="Genomic_DNA"/>
</dbReference>
<sequence>MNLFDIFRASPSGPRDTHARRAWLAALLVSSLGGLLPASQASAAAEPPASPTPQARPLRPFVQLQLPQHQVQGQRAVQQLGPRLHEIASRYGRTPEQLRELLTTDRAAWLDRRGRLFFVEEPSPLPTSAGLRSDPLGAARPSLAPLDQTFALHSRPGARRTLYLNFRGADLSQSVWGENRAGLYAEPFSVDSDPNSFSTLELERIQYVWQRVAEAYAAFEIDVTTQDPGQDALRRNDANDERYGTTAVITRDTFLNCGCGGIAYVGVFDAGDDHLKPALVFYNALGGGDEKSVADAAVHEVGHNLGLSHDGTATQGYYLGHGEGATGWAPVMGAGYYKPLVQWSRGEYAGANNTEDDYAVMANNGLPLMRDDHGASLNDATPLQPGTQGYSARGVVEHPGDRDVFRIVATAGAFSFTVQPAARGAMLDVMASLHDANGQPIAWHDAPGSLATTVSATLPYSGTYYLVVDGSGQGDPRGTGYSDYGSIGQYTLSAGTPSAQTLRSVALPAATAPATSGPVRTMTRPASASR</sequence>
<dbReference type="RefSeq" id="WP_053013958.1">
    <property type="nucleotide sequence ID" value="NZ_CP011371.1"/>
</dbReference>
<dbReference type="GO" id="GO:0008237">
    <property type="term" value="F:metallopeptidase activity"/>
    <property type="evidence" value="ECO:0007669"/>
    <property type="project" value="InterPro"/>
</dbReference>
<reference evidence="2 3" key="1">
    <citation type="submission" date="2015-05" db="EMBL/GenBank/DDBJ databases">
        <authorList>
            <person name="Tang B."/>
            <person name="Yu Y."/>
        </authorList>
    </citation>
    <scope>NUCLEOTIDE SEQUENCE [LARGE SCALE GENOMIC DNA]</scope>
    <source>
        <strain evidence="2 3">DSM 7029</strain>
    </source>
</reference>